<comment type="cofactor">
    <cofactor evidence="3">
        <name>Mg(2+)</name>
        <dbReference type="ChEBI" id="CHEBI:18420"/>
    </cofactor>
</comment>
<protein>
    <recommendedName>
        <fullName evidence="3">Coenzyme A biosynthesis bifunctional protein CoaBC</fullName>
    </recommendedName>
    <alternativeName>
        <fullName evidence="3">DNA/pantothenate metabolism flavoprotein</fullName>
    </alternativeName>
    <alternativeName>
        <fullName evidence="3">Phosphopantothenoylcysteine synthetase/decarboxylase</fullName>
        <shortName evidence="3">PPCS-PPCDC</shortName>
    </alternativeName>
    <domain>
        <recommendedName>
            <fullName evidence="3">Phosphopantothenoylcysteine decarboxylase</fullName>
            <shortName evidence="3">PPC decarboxylase</shortName>
            <shortName evidence="3">PPC-DC</shortName>
            <ecNumber evidence="3">4.1.1.36</ecNumber>
        </recommendedName>
        <alternativeName>
            <fullName evidence="3">CoaC</fullName>
        </alternativeName>
    </domain>
    <domain>
        <recommendedName>
            <fullName evidence="3">Phosphopantothenate--cysteine ligase</fullName>
            <ecNumber evidence="3">6.3.2.5</ecNumber>
        </recommendedName>
        <alternativeName>
            <fullName evidence="3">CoaB</fullName>
        </alternativeName>
        <alternativeName>
            <fullName evidence="3">Phosphopantothenoylcysteine synthetase</fullName>
            <shortName evidence="3">PPC synthetase</shortName>
            <shortName evidence="3">PPC-S</shortName>
        </alternativeName>
    </domain>
</protein>
<evidence type="ECO:0000259" key="7">
    <source>
        <dbReference type="Pfam" id="PF04127"/>
    </source>
</evidence>
<dbReference type="PANTHER" id="PTHR14359">
    <property type="entry name" value="HOMO-OLIGOMERIC FLAVIN CONTAINING CYS DECARBOXYLASE FAMILY"/>
    <property type="match status" value="1"/>
</dbReference>
<dbReference type="Pfam" id="PF02441">
    <property type="entry name" value="Flavoprotein"/>
    <property type="match status" value="1"/>
</dbReference>
<evidence type="ECO:0000256" key="5">
    <source>
        <dbReference type="SAM" id="MobiDB-lite"/>
    </source>
</evidence>
<keyword evidence="2 3" id="KW-0456">Lyase</keyword>
<gene>
    <name evidence="3 8" type="primary">coaBC</name>
    <name evidence="8" type="ORF">L3H44_03540</name>
</gene>
<keyword evidence="3 4" id="KW-0288">FMN</keyword>
<feature type="binding site" evidence="3">
    <location>
        <position position="373"/>
    </location>
    <ligand>
        <name>CTP</name>
        <dbReference type="ChEBI" id="CHEBI:37563"/>
    </ligand>
</feature>
<comment type="similarity">
    <text evidence="3 4">In the N-terminal section; belongs to the HFCD (homo-oligomeric flavin containing Cys decarboxylase) superfamily.</text>
</comment>
<feature type="binding site" evidence="3">
    <location>
        <position position="291"/>
    </location>
    <ligand>
        <name>CTP</name>
        <dbReference type="ChEBI" id="CHEBI:37563"/>
    </ligand>
</feature>
<comment type="caution">
    <text evidence="8">The sequence shown here is derived from an EMBL/GenBank/DDBJ whole genome shotgun (WGS) entry which is preliminary data.</text>
</comment>
<feature type="domain" description="DNA/pantothenate metabolism flavoprotein C-terminal" evidence="7">
    <location>
        <begin position="344"/>
        <end position="426"/>
    </location>
</feature>
<keyword evidence="9" id="KW-1185">Reference proteome</keyword>
<dbReference type="GO" id="GO:0004632">
    <property type="term" value="F:phosphopantothenate--cysteine ligase activity"/>
    <property type="evidence" value="ECO:0007669"/>
    <property type="project" value="UniProtKB-EC"/>
</dbReference>
<proteinExistence type="inferred from homology"/>
<dbReference type="EC" id="4.1.1.36" evidence="3"/>
<feature type="binding site" evidence="3">
    <location>
        <begin position="312"/>
        <end position="315"/>
    </location>
    <ligand>
        <name>CTP</name>
        <dbReference type="ChEBI" id="CHEBI:37563"/>
    </ligand>
</feature>
<feature type="region of interest" description="Disordered" evidence="5">
    <location>
        <begin position="320"/>
        <end position="343"/>
    </location>
</feature>
<evidence type="ECO:0000259" key="6">
    <source>
        <dbReference type="Pfam" id="PF02441"/>
    </source>
</evidence>
<dbReference type="SUPFAM" id="SSF52507">
    <property type="entry name" value="Homo-oligomeric flavin-containing Cys decarboxylases, HFCD"/>
    <property type="match status" value="1"/>
</dbReference>
<feature type="domain" description="Flavoprotein" evidence="6">
    <location>
        <begin position="6"/>
        <end position="174"/>
    </location>
</feature>
<dbReference type="InterPro" id="IPR003382">
    <property type="entry name" value="Flavoprotein"/>
</dbReference>
<feature type="region of interest" description="Phosphopantothenoylcysteine decarboxylase" evidence="3">
    <location>
        <begin position="1"/>
        <end position="191"/>
    </location>
</feature>
<accession>A0ABS9HKX0</accession>
<feature type="region of interest" description="Phosphopantothenate--cysteine ligase" evidence="3">
    <location>
        <begin position="192"/>
        <end position="432"/>
    </location>
</feature>
<name>A0ABS9HKX0_9CORY</name>
<dbReference type="HAMAP" id="MF_02225">
    <property type="entry name" value="CoaBC"/>
    <property type="match status" value="1"/>
</dbReference>
<dbReference type="Gene3D" id="3.40.50.10300">
    <property type="entry name" value="CoaB-like"/>
    <property type="match status" value="1"/>
</dbReference>
<keyword evidence="3" id="KW-0479">Metal-binding</keyword>
<feature type="binding site" evidence="3">
    <location>
        <position position="369"/>
    </location>
    <ligand>
        <name>CTP</name>
        <dbReference type="ChEBI" id="CHEBI:37563"/>
    </ligand>
</feature>
<dbReference type="InterPro" id="IPR005252">
    <property type="entry name" value="CoaBC"/>
</dbReference>
<dbReference type="EC" id="6.3.2.5" evidence="3"/>
<organism evidence="8 9">
    <name type="scientific">Corynebacterium parakroppenstedtii</name>
    <dbReference type="NCBI Taxonomy" id="2828363"/>
    <lineage>
        <taxon>Bacteria</taxon>
        <taxon>Bacillati</taxon>
        <taxon>Actinomycetota</taxon>
        <taxon>Actinomycetes</taxon>
        <taxon>Mycobacteriales</taxon>
        <taxon>Corynebacteriaceae</taxon>
        <taxon>Corynebacterium</taxon>
    </lineage>
</organism>
<evidence type="ECO:0000256" key="4">
    <source>
        <dbReference type="RuleBase" id="RU364078"/>
    </source>
</evidence>
<comment type="catalytic activity">
    <reaction evidence="3 4">
        <text>N-[(R)-4-phosphopantothenoyl]-L-cysteine + H(+) = (R)-4'-phosphopantetheine + CO2</text>
        <dbReference type="Rhea" id="RHEA:16793"/>
        <dbReference type="ChEBI" id="CHEBI:15378"/>
        <dbReference type="ChEBI" id="CHEBI:16526"/>
        <dbReference type="ChEBI" id="CHEBI:59458"/>
        <dbReference type="ChEBI" id="CHEBI:61723"/>
        <dbReference type="EC" id="4.1.1.36"/>
    </reaction>
</comment>
<comment type="function">
    <text evidence="4">Catalyzes two steps in the biosynthesis of coenzyme A. In the first step cysteine is conjugated to 4'-phosphopantothenate to form 4-phosphopantothenoylcysteine, in the latter compound is decarboxylated to form 4'-phosphopantotheine.</text>
</comment>
<comment type="pathway">
    <text evidence="3 4">Cofactor biosynthesis; coenzyme A biosynthesis; CoA from (R)-pantothenate: step 2/5.</text>
</comment>
<dbReference type="PANTHER" id="PTHR14359:SF6">
    <property type="entry name" value="PHOSPHOPANTOTHENOYLCYSTEINE DECARBOXYLASE"/>
    <property type="match status" value="1"/>
</dbReference>
<dbReference type="SUPFAM" id="SSF102645">
    <property type="entry name" value="CoaB-like"/>
    <property type="match status" value="1"/>
</dbReference>
<feature type="domain" description="DNA/pantothenate metabolism flavoprotein C-terminal" evidence="7">
    <location>
        <begin position="187"/>
        <end position="324"/>
    </location>
</feature>
<dbReference type="InterPro" id="IPR036551">
    <property type="entry name" value="Flavin_trans-like"/>
</dbReference>
<evidence type="ECO:0000256" key="2">
    <source>
        <dbReference type="ARBA" id="ARBA00023239"/>
    </source>
</evidence>
<evidence type="ECO:0000256" key="3">
    <source>
        <dbReference type="HAMAP-Rule" id="MF_02225"/>
    </source>
</evidence>
<dbReference type="Pfam" id="PF04127">
    <property type="entry name" value="DFP"/>
    <property type="match status" value="2"/>
</dbReference>
<comment type="catalytic activity">
    <reaction evidence="3 4">
        <text>(R)-4'-phosphopantothenate + L-cysteine + CTP = N-[(R)-4-phosphopantothenoyl]-L-cysteine + CMP + diphosphate + H(+)</text>
        <dbReference type="Rhea" id="RHEA:19397"/>
        <dbReference type="ChEBI" id="CHEBI:10986"/>
        <dbReference type="ChEBI" id="CHEBI:15378"/>
        <dbReference type="ChEBI" id="CHEBI:33019"/>
        <dbReference type="ChEBI" id="CHEBI:35235"/>
        <dbReference type="ChEBI" id="CHEBI:37563"/>
        <dbReference type="ChEBI" id="CHEBI:59458"/>
        <dbReference type="ChEBI" id="CHEBI:60377"/>
        <dbReference type="EC" id="6.3.2.5"/>
    </reaction>
</comment>
<comment type="caution">
    <text evidence="3">Lacks conserved residue(s) required for the propagation of feature annotation.</text>
</comment>
<keyword evidence="3 4" id="KW-0285">Flavoprotein</keyword>
<dbReference type="InterPro" id="IPR007085">
    <property type="entry name" value="DNA/pantothenate-metab_flavo_C"/>
</dbReference>
<dbReference type="NCBIfam" id="TIGR00521">
    <property type="entry name" value="coaBC_dfp"/>
    <property type="match status" value="1"/>
</dbReference>
<keyword evidence="3" id="KW-0511">Multifunctional enzyme</keyword>
<comment type="similarity">
    <text evidence="3 4">In the C-terminal section; belongs to the PPC synthetase family.</text>
</comment>
<dbReference type="InterPro" id="IPR035929">
    <property type="entry name" value="CoaB-like_sf"/>
</dbReference>
<feature type="compositionally biased region" description="Basic and acidic residues" evidence="5">
    <location>
        <begin position="321"/>
        <end position="332"/>
    </location>
</feature>
<dbReference type="Proteomes" id="UP001200604">
    <property type="component" value="Unassembled WGS sequence"/>
</dbReference>
<dbReference type="Gene3D" id="3.40.50.1950">
    <property type="entry name" value="Flavin prenyltransferase-like"/>
    <property type="match status" value="1"/>
</dbReference>
<reference evidence="8 9" key="1">
    <citation type="submission" date="2022-01" db="EMBL/GenBank/DDBJ databases">
        <title>Identification and Characterization of Corynebacterium sp.</title>
        <authorList>
            <person name="Luo Q."/>
            <person name="Qu P."/>
            <person name="Chen Q."/>
        </authorList>
    </citation>
    <scope>NUCLEOTIDE SEQUENCE [LARGE SCALE GENOMIC DNA]</scope>
    <source>
        <strain evidence="8 9">MC-12</strain>
    </source>
</reference>
<dbReference type="EMBL" id="JAKJKU010000001">
    <property type="protein sequence ID" value="MCF6773485.1"/>
    <property type="molecule type" value="Genomic_DNA"/>
</dbReference>
<feature type="binding site" evidence="3">
    <location>
        <position position="351"/>
    </location>
    <ligand>
        <name>CTP</name>
        <dbReference type="ChEBI" id="CHEBI:37563"/>
    </ligand>
</feature>
<sequence length="432" mass="45935">MEEAVKIVLGVSGGIAAFKSCHVVRLLKEQGHDVQVIPTATSLEFIGRATWEALSGNSVSTSVFDGVPEVRHVSIGHTAELFVVAPATADVIARLAHGRADDLLTASALMARCPVIVFPAMHTEMWTHPATQANVATLRQRGVTVVGPAHGRLTGPDSGPGRFAEPEQVVNLALSVARRQSQFPRDLEGRRVLITAGGTHENLDPVRFVGNRSSGKQGFALAEVAAARGAEVTVIAGATHELPTPLGSEVVRVESARDMYREVEKRDKDADIVVCAAAVADYRPAEEKGWKMKKSASAEATSLTTLSMMENPDILKSVVSRRQERTTGDDHAGQGGSSTSTSATPTIIVGFAAETGDPNHTPLEHAQLKLKDKGCELLVCNDVGQGKVFGRNTNRGWVLSRDGEVTDIPSTSKFGLADSVWDAVANYGGRVR</sequence>
<evidence type="ECO:0000256" key="1">
    <source>
        <dbReference type="ARBA" id="ARBA00022793"/>
    </source>
</evidence>
<keyword evidence="3" id="KW-0460">Magnesium</keyword>
<comment type="function">
    <text evidence="3">Catalyzes two sequential steps in the biosynthesis of coenzyme A. In the first step cysteine is conjugated to 4'-phosphopantothenate to form 4-phosphopantothenoylcysteine. In the second step the latter compound is decarboxylated to form 4'-phosphopantotheine.</text>
</comment>
<dbReference type="GO" id="GO:0004633">
    <property type="term" value="F:phosphopantothenoylcysteine decarboxylase activity"/>
    <property type="evidence" value="ECO:0007669"/>
    <property type="project" value="UniProtKB-EC"/>
</dbReference>
<comment type="pathway">
    <text evidence="3 4">Cofactor biosynthesis; coenzyme A biosynthesis; CoA from (R)-pantothenate: step 3/5.</text>
</comment>
<feature type="binding site" evidence="3">
    <location>
        <position position="281"/>
    </location>
    <ligand>
        <name>CTP</name>
        <dbReference type="ChEBI" id="CHEBI:37563"/>
    </ligand>
</feature>
<evidence type="ECO:0000313" key="9">
    <source>
        <dbReference type="Proteomes" id="UP001200604"/>
    </source>
</evidence>
<keyword evidence="3 4" id="KW-0436">Ligase</keyword>
<evidence type="ECO:0000313" key="8">
    <source>
        <dbReference type="EMBL" id="MCF6773485.1"/>
    </source>
</evidence>
<keyword evidence="1 3" id="KW-0210">Decarboxylase</keyword>
<comment type="cofactor">
    <cofactor evidence="3">
        <name>FMN</name>
        <dbReference type="ChEBI" id="CHEBI:58210"/>
    </cofactor>
    <text evidence="3">Binds 1 FMN per subunit.</text>
</comment>